<organism evidence="2">
    <name type="scientific">Fagus sylvatica</name>
    <name type="common">Beechnut</name>
    <dbReference type="NCBI Taxonomy" id="28930"/>
    <lineage>
        <taxon>Eukaryota</taxon>
        <taxon>Viridiplantae</taxon>
        <taxon>Streptophyta</taxon>
        <taxon>Embryophyta</taxon>
        <taxon>Tracheophyta</taxon>
        <taxon>Spermatophyta</taxon>
        <taxon>Magnoliopsida</taxon>
        <taxon>eudicotyledons</taxon>
        <taxon>Gunneridae</taxon>
        <taxon>Pentapetalae</taxon>
        <taxon>rosids</taxon>
        <taxon>fabids</taxon>
        <taxon>Fagales</taxon>
        <taxon>Fagaceae</taxon>
        <taxon>Fagus</taxon>
    </lineage>
</organism>
<accession>A0A2N9FHB0</accession>
<dbReference type="AlphaFoldDB" id="A0A2N9FHB0"/>
<reference evidence="2" key="1">
    <citation type="submission" date="2018-02" db="EMBL/GenBank/DDBJ databases">
        <authorList>
            <person name="Cohen D.B."/>
            <person name="Kent A.D."/>
        </authorList>
    </citation>
    <scope>NUCLEOTIDE SEQUENCE</scope>
</reference>
<feature type="domain" description="Reverse transcriptase zinc-binding" evidence="1">
    <location>
        <begin position="14"/>
        <end position="77"/>
    </location>
</feature>
<evidence type="ECO:0000259" key="1">
    <source>
        <dbReference type="Pfam" id="PF13966"/>
    </source>
</evidence>
<protein>
    <recommendedName>
        <fullName evidence="1">Reverse transcriptase zinc-binding domain-containing protein</fullName>
    </recommendedName>
</protein>
<dbReference type="InterPro" id="IPR026960">
    <property type="entry name" value="RVT-Znf"/>
</dbReference>
<proteinExistence type="predicted"/>
<evidence type="ECO:0000313" key="2">
    <source>
        <dbReference type="EMBL" id="SPC86311.1"/>
    </source>
</evidence>
<sequence>MVKKITLPQGRRCDQVWYKVPGKTKHLVWRACHNILPTRESPYRRNIVSSNVCPVCHQVGETVTHTPWGCLYARDVWCLACPRLQKSVVLGDDFMHIARYLFELLSTKERDQWMAITWALWAARNKAVFKDFLMPPSKVVEIGNNLWGESVHTSSSGIVLHRLS</sequence>
<dbReference type="EMBL" id="OIVN01000842">
    <property type="protein sequence ID" value="SPC86311.1"/>
    <property type="molecule type" value="Genomic_DNA"/>
</dbReference>
<dbReference type="Pfam" id="PF13966">
    <property type="entry name" value="zf-RVT"/>
    <property type="match status" value="1"/>
</dbReference>
<gene>
    <name evidence="2" type="ORF">FSB_LOCUS14193</name>
</gene>
<name>A0A2N9FHB0_FAGSY</name>